<dbReference type="InterPro" id="IPR011051">
    <property type="entry name" value="RmlC_Cupin_sf"/>
</dbReference>
<feature type="domain" description="Cupin type-2" evidence="1">
    <location>
        <begin position="25"/>
        <end position="95"/>
    </location>
</feature>
<dbReference type="EMBL" id="KZ819636">
    <property type="protein sequence ID" value="PWN90915.1"/>
    <property type="molecule type" value="Genomic_DNA"/>
</dbReference>
<dbReference type="InterPro" id="IPR014710">
    <property type="entry name" value="RmlC-like_jellyroll"/>
</dbReference>
<dbReference type="RefSeq" id="XP_025378113.1">
    <property type="nucleotide sequence ID" value="XM_025521873.1"/>
</dbReference>
<organism evidence="2 3">
    <name type="scientific">Acaromyces ingoldii</name>
    <dbReference type="NCBI Taxonomy" id="215250"/>
    <lineage>
        <taxon>Eukaryota</taxon>
        <taxon>Fungi</taxon>
        <taxon>Dikarya</taxon>
        <taxon>Basidiomycota</taxon>
        <taxon>Ustilaginomycotina</taxon>
        <taxon>Exobasidiomycetes</taxon>
        <taxon>Exobasidiales</taxon>
        <taxon>Cryptobasidiaceae</taxon>
        <taxon>Acaromyces</taxon>
    </lineage>
</organism>
<sequence length="108" mass="11703">MSVKRTILQALPIEALPGWESRLVLLEYPPGLAAPLHTHPVPATGFVVAGSVISQWEGGEVERYSAGQSFVDLGVTRHLRSENASQTEPLKMLVSYVIKKGEPNVNAL</sequence>
<dbReference type="SUPFAM" id="SSF51182">
    <property type="entry name" value="RmlC-like cupins"/>
    <property type="match status" value="1"/>
</dbReference>
<dbReference type="InParanoid" id="A0A316YT53"/>
<dbReference type="PANTHER" id="PTHR38599">
    <property type="entry name" value="CUPIN DOMAIN PROTEIN (AFU_ORTHOLOGUE AFUA_3G13620)"/>
    <property type="match status" value="1"/>
</dbReference>
<gene>
    <name evidence="2" type="ORF">FA10DRAFT_267345</name>
</gene>
<dbReference type="PANTHER" id="PTHR38599:SF1">
    <property type="entry name" value="CUPIN DOMAIN PROTEIN (AFU_ORTHOLOGUE AFUA_3G13620)"/>
    <property type="match status" value="1"/>
</dbReference>
<reference evidence="2 3" key="1">
    <citation type="journal article" date="2018" name="Mol. Biol. Evol.">
        <title>Broad Genomic Sampling Reveals a Smut Pathogenic Ancestry of the Fungal Clade Ustilaginomycotina.</title>
        <authorList>
            <person name="Kijpornyongpan T."/>
            <person name="Mondo S.J."/>
            <person name="Barry K."/>
            <person name="Sandor L."/>
            <person name="Lee J."/>
            <person name="Lipzen A."/>
            <person name="Pangilinan J."/>
            <person name="LaButti K."/>
            <person name="Hainaut M."/>
            <person name="Henrissat B."/>
            <person name="Grigoriev I.V."/>
            <person name="Spatafora J.W."/>
            <person name="Aime M.C."/>
        </authorList>
    </citation>
    <scope>NUCLEOTIDE SEQUENCE [LARGE SCALE GENOMIC DNA]</scope>
    <source>
        <strain evidence="2 3">MCA 4198</strain>
    </source>
</reference>
<dbReference type="Proteomes" id="UP000245768">
    <property type="component" value="Unassembled WGS sequence"/>
</dbReference>
<evidence type="ECO:0000313" key="3">
    <source>
        <dbReference type="Proteomes" id="UP000245768"/>
    </source>
</evidence>
<dbReference type="AlphaFoldDB" id="A0A316YT53"/>
<dbReference type="InterPro" id="IPR013096">
    <property type="entry name" value="Cupin_2"/>
</dbReference>
<protein>
    <recommendedName>
        <fullName evidence="1">Cupin type-2 domain-containing protein</fullName>
    </recommendedName>
</protein>
<evidence type="ECO:0000259" key="1">
    <source>
        <dbReference type="Pfam" id="PF07883"/>
    </source>
</evidence>
<name>A0A316YT53_9BASI</name>
<keyword evidence="3" id="KW-1185">Reference proteome</keyword>
<dbReference type="GeneID" id="37043789"/>
<dbReference type="Gene3D" id="2.60.120.10">
    <property type="entry name" value="Jelly Rolls"/>
    <property type="match status" value="1"/>
</dbReference>
<dbReference type="OrthoDB" id="5793281at2759"/>
<proteinExistence type="predicted"/>
<evidence type="ECO:0000313" key="2">
    <source>
        <dbReference type="EMBL" id="PWN90915.1"/>
    </source>
</evidence>
<dbReference type="Pfam" id="PF07883">
    <property type="entry name" value="Cupin_2"/>
    <property type="match status" value="1"/>
</dbReference>
<accession>A0A316YT53</accession>